<gene>
    <name evidence="2" type="ORF">AVEN_167718_1</name>
    <name evidence="1" type="ORF">AVEN_268819_1</name>
</gene>
<name>A0A4Y2WC88_ARAVE</name>
<organism evidence="2 3">
    <name type="scientific">Araneus ventricosus</name>
    <name type="common">Orbweaver spider</name>
    <name type="synonym">Epeira ventricosa</name>
    <dbReference type="NCBI Taxonomy" id="182803"/>
    <lineage>
        <taxon>Eukaryota</taxon>
        <taxon>Metazoa</taxon>
        <taxon>Ecdysozoa</taxon>
        <taxon>Arthropoda</taxon>
        <taxon>Chelicerata</taxon>
        <taxon>Arachnida</taxon>
        <taxon>Araneae</taxon>
        <taxon>Araneomorphae</taxon>
        <taxon>Entelegynae</taxon>
        <taxon>Araneoidea</taxon>
        <taxon>Araneidae</taxon>
        <taxon>Araneus</taxon>
    </lineage>
</organism>
<dbReference type="AlphaFoldDB" id="A0A4Y2WC88"/>
<dbReference type="EMBL" id="BGPR01057587">
    <property type="protein sequence ID" value="GBO33880.1"/>
    <property type="molecule type" value="Genomic_DNA"/>
</dbReference>
<accession>A0A4Y2WC88</accession>
<reference evidence="2 3" key="1">
    <citation type="journal article" date="2019" name="Sci. Rep.">
        <title>Orb-weaving spider Araneus ventricosus genome elucidates the spidroin gene catalogue.</title>
        <authorList>
            <person name="Kono N."/>
            <person name="Nakamura H."/>
            <person name="Ohtoshi R."/>
            <person name="Moran D.A.P."/>
            <person name="Shinohara A."/>
            <person name="Yoshida Y."/>
            <person name="Fujiwara M."/>
            <person name="Mori M."/>
            <person name="Tomita M."/>
            <person name="Arakawa K."/>
        </authorList>
    </citation>
    <scope>NUCLEOTIDE SEQUENCE [LARGE SCALE GENOMIC DNA]</scope>
</reference>
<evidence type="ECO:0000313" key="3">
    <source>
        <dbReference type="Proteomes" id="UP000499080"/>
    </source>
</evidence>
<dbReference type="Proteomes" id="UP000499080">
    <property type="component" value="Unassembled WGS sequence"/>
</dbReference>
<protein>
    <submittedName>
        <fullName evidence="2">Uncharacterized protein</fullName>
    </submittedName>
</protein>
<sequence length="122" mass="13790">MERGILPKCKLDFHHKEVCPITGDGTYNQPQLNYFSTGEQRISILIRAASHPPTRGSQRILQIQIGSDMSVVQNLQGKFTGKFPSFAFKNSKLTICLRDHGSNVLRKIKFSVKDDTKIRDSI</sequence>
<comment type="caution">
    <text evidence="2">The sequence shown here is derived from an EMBL/GenBank/DDBJ whole genome shotgun (WGS) entry which is preliminary data.</text>
</comment>
<proteinExistence type="predicted"/>
<evidence type="ECO:0000313" key="2">
    <source>
        <dbReference type="EMBL" id="GBO33880.1"/>
    </source>
</evidence>
<evidence type="ECO:0000313" key="1">
    <source>
        <dbReference type="EMBL" id="GBO33876.1"/>
    </source>
</evidence>
<keyword evidence="3" id="KW-1185">Reference proteome</keyword>
<dbReference type="EMBL" id="BGPR01057582">
    <property type="protein sequence ID" value="GBO33876.1"/>
    <property type="molecule type" value="Genomic_DNA"/>
</dbReference>